<organism evidence="1 2">
    <name type="scientific">Arenibacter palladensis</name>
    <dbReference type="NCBI Taxonomy" id="237373"/>
    <lineage>
        <taxon>Bacteria</taxon>
        <taxon>Pseudomonadati</taxon>
        <taxon>Bacteroidota</taxon>
        <taxon>Flavobacteriia</taxon>
        <taxon>Flavobacteriales</taxon>
        <taxon>Flavobacteriaceae</taxon>
        <taxon>Arenibacter</taxon>
    </lineage>
</organism>
<dbReference type="NCBIfam" id="TIGR02436">
    <property type="entry name" value="four helix bundle protein"/>
    <property type="match status" value="1"/>
</dbReference>
<dbReference type="InterPro" id="IPR012657">
    <property type="entry name" value="23S_rRNA-intervening_sequence"/>
</dbReference>
<dbReference type="EMBL" id="FQUX01000001">
    <property type="protein sequence ID" value="SHE48650.1"/>
    <property type="molecule type" value="Genomic_DNA"/>
</dbReference>
<name>A0A1M4TW22_9FLAO</name>
<dbReference type="OrthoDB" id="285993at2"/>
<dbReference type="PANTHER" id="PTHR38471">
    <property type="entry name" value="FOUR HELIX BUNDLE PROTEIN"/>
    <property type="match status" value="1"/>
</dbReference>
<sequence>MINKENSVVQKSVDFAIRIVEYCEMLEEKRKYVIATQLLKAGTSIGANIHEAQNAESRADFIHKMKIAVKELEETKYWLVLCERSKSYPFETDLKESIDELGLILYKIISTSKKNSRS</sequence>
<dbReference type="Pfam" id="PF05635">
    <property type="entry name" value="23S_rRNA_IVP"/>
    <property type="match status" value="1"/>
</dbReference>
<dbReference type="PIRSF" id="PIRSF035652">
    <property type="entry name" value="CHP02436"/>
    <property type="match status" value="1"/>
</dbReference>
<proteinExistence type="predicted"/>
<evidence type="ECO:0000313" key="2">
    <source>
        <dbReference type="Proteomes" id="UP000184406"/>
    </source>
</evidence>
<dbReference type="RefSeq" id="WP_072860055.1">
    <property type="nucleotide sequence ID" value="NZ_FQUX01000001.1"/>
</dbReference>
<evidence type="ECO:0000313" key="1">
    <source>
        <dbReference type="EMBL" id="SHE48650.1"/>
    </source>
</evidence>
<keyword evidence="2" id="KW-1185">Reference proteome</keyword>
<accession>A0A1M4TW22</accession>
<dbReference type="PANTHER" id="PTHR38471:SF2">
    <property type="entry name" value="FOUR HELIX BUNDLE PROTEIN"/>
    <property type="match status" value="1"/>
</dbReference>
<dbReference type="Gene3D" id="1.20.1440.60">
    <property type="entry name" value="23S rRNA-intervening sequence"/>
    <property type="match status" value="1"/>
</dbReference>
<reference evidence="2" key="1">
    <citation type="submission" date="2016-11" db="EMBL/GenBank/DDBJ databases">
        <authorList>
            <person name="Varghese N."/>
            <person name="Submissions S."/>
        </authorList>
    </citation>
    <scope>NUCLEOTIDE SEQUENCE [LARGE SCALE GENOMIC DNA]</scope>
    <source>
        <strain evidence="2">DSM 17539</strain>
    </source>
</reference>
<gene>
    <name evidence="1" type="ORF">SAMN03080594_101399</name>
</gene>
<dbReference type="AlphaFoldDB" id="A0A1M4TW22"/>
<dbReference type="Proteomes" id="UP000184406">
    <property type="component" value="Unassembled WGS sequence"/>
</dbReference>
<protein>
    <submittedName>
        <fullName evidence="1">Four helix bundle protein</fullName>
    </submittedName>
</protein>
<dbReference type="InterPro" id="IPR036583">
    <property type="entry name" value="23S_rRNA_IVS_sf"/>
</dbReference>
<dbReference type="SUPFAM" id="SSF158446">
    <property type="entry name" value="IVS-encoded protein-like"/>
    <property type="match status" value="1"/>
</dbReference>